<feature type="domain" description="Peptidase M3A/M3B catalytic" evidence="16">
    <location>
        <begin position="288"/>
        <end position="752"/>
    </location>
</feature>
<dbReference type="InterPro" id="IPR045090">
    <property type="entry name" value="Pept_M3A_M3B"/>
</dbReference>
<dbReference type="EMBL" id="JADOXO010000085">
    <property type="protein sequence ID" value="KAF9814527.1"/>
    <property type="molecule type" value="Genomic_DNA"/>
</dbReference>
<evidence type="ECO:0000256" key="10">
    <source>
        <dbReference type="ARBA" id="ARBA00022946"/>
    </source>
</evidence>
<comment type="cofactor">
    <cofactor evidence="15">
        <name>Zn(2+)</name>
        <dbReference type="ChEBI" id="CHEBI:29105"/>
    </cofactor>
    <text evidence="15">Binds 1 zinc ion.</text>
</comment>
<evidence type="ECO:0000259" key="16">
    <source>
        <dbReference type="Pfam" id="PF01432"/>
    </source>
</evidence>
<evidence type="ECO:0000256" key="8">
    <source>
        <dbReference type="ARBA" id="ARBA00022801"/>
    </source>
</evidence>
<evidence type="ECO:0000256" key="13">
    <source>
        <dbReference type="ARBA" id="ARBA00025208"/>
    </source>
</evidence>
<evidence type="ECO:0000313" key="18">
    <source>
        <dbReference type="Proteomes" id="UP000639403"/>
    </source>
</evidence>
<organism evidence="17 18">
    <name type="scientific">Rhodonia placenta</name>
    <dbReference type="NCBI Taxonomy" id="104341"/>
    <lineage>
        <taxon>Eukaryota</taxon>
        <taxon>Fungi</taxon>
        <taxon>Dikarya</taxon>
        <taxon>Basidiomycota</taxon>
        <taxon>Agaricomycotina</taxon>
        <taxon>Agaricomycetes</taxon>
        <taxon>Polyporales</taxon>
        <taxon>Adustoporiaceae</taxon>
        <taxon>Rhodonia</taxon>
    </lineage>
</organism>
<dbReference type="InterPro" id="IPR033851">
    <property type="entry name" value="M3A_MIP"/>
</dbReference>
<dbReference type="GO" id="GO:0005759">
    <property type="term" value="C:mitochondrial matrix"/>
    <property type="evidence" value="ECO:0007669"/>
    <property type="project" value="UniProtKB-SubCell"/>
</dbReference>
<dbReference type="InterPro" id="IPR024077">
    <property type="entry name" value="Neurolysin/TOP_dom2"/>
</dbReference>
<keyword evidence="6 15" id="KW-0645">Protease</keyword>
<dbReference type="PANTHER" id="PTHR11804:SF79">
    <property type="entry name" value="MITOCHONDRIAL INTERMEDIATE PEPTIDASE"/>
    <property type="match status" value="1"/>
</dbReference>
<dbReference type="CDD" id="cd06457">
    <property type="entry name" value="M3A_MIP"/>
    <property type="match status" value="1"/>
</dbReference>
<dbReference type="AlphaFoldDB" id="A0A8H7U2G0"/>
<dbReference type="FunFam" id="3.40.390.10:FF:000055">
    <property type="entry name" value="Related to mitochondrial intermediate peptidase"/>
    <property type="match status" value="1"/>
</dbReference>
<evidence type="ECO:0000256" key="14">
    <source>
        <dbReference type="ARBA" id="ARBA00032470"/>
    </source>
</evidence>
<reference evidence="17" key="1">
    <citation type="submission" date="2020-11" db="EMBL/GenBank/DDBJ databases">
        <authorList>
            <person name="Koelle M."/>
            <person name="Horta M.A.C."/>
            <person name="Nowrousian M."/>
            <person name="Ohm R.A."/>
            <person name="Benz P."/>
            <person name="Pilgard A."/>
        </authorList>
    </citation>
    <scope>NUCLEOTIDE SEQUENCE</scope>
    <source>
        <strain evidence="17">FPRL280</strain>
    </source>
</reference>
<keyword evidence="11 15" id="KW-0482">Metalloprotease</keyword>
<dbReference type="Proteomes" id="UP000639403">
    <property type="component" value="Unassembled WGS sequence"/>
</dbReference>
<evidence type="ECO:0000256" key="1">
    <source>
        <dbReference type="ARBA" id="ARBA00000436"/>
    </source>
</evidence>
<keyword evidence="10" id="KW-0809">Transit peptide</keyword>
<evidence type="ECO:0000256" key="2">
    <source>
        <dbReference type="ARBA" id="ARBA00004305"/>
    </source>
</evidence>
<comment type="caution">
    <text evidence="17">The sequence shown here is derived from an EMBL/GenBank/DDBJ whole genome shotgun (WGS) entry which is preliminary data.</text>
</comment>
<comment type="similarity">
    <text evidence="3 15">Belongs to the peptidase M3 family.</text>
</comment>
<evidence type="ECO:0000256" key="11">
    <source>
        <dbReference type="ARBA" id="ARBA00023049"/>
    </source>
</evidence>
<evidence type="ECO:0000256" key="5">
    <source>
        <dbReference type="ARBA" id="ARBA00018046"/>
    </source>
</evidence>
<dbReference type="InterPro" id="IPR001567">
    <property type="entry name" value="Pept_M3A_M3B_dom"/>
</dbReference>
<dbReference type="Gene3D" id="3.40.390.10">
    <property type="entry name" value="Collagenase (Catalytic Domain)"/>
    <property type="match status" value="1"/>
</dbReference>
<name>A0A8H7U2G0_9APHY</name>
<dbReference type="GO" id="GO:0046872">
    <property type="term" value="F:metal ion binding"/>
    <property type="evidence" value="ECO:0007669"/>
    <property type="project" value="UniProtKB-UniRule"/>
</dbReference>
<dbReference type="GO" id="GO:0006518">
    <property type="term" value="P:peptide metabolic process"/>
    <property type="evidence" value="ECO:0007669"/>
    <property type="project" value="TreeGrafter"/>
</dbReference>
<keyword evidence="7 15" id="KW-0479">Metal-binding</keyword>
<sequence length="778" mass="87631">MLAKAAQNALAKQAKSPFRFKGCLNIKRNAPHIISRPATATAALPLPASRDDVDIVALFDQPQAAQRSASTSYTGLFGHHILTTPFAFNALADSTLRRGQLLTERVLRARESREELFKVVKNLDRLSDLLCGVIDLAELIRNAHPDRAWVQSADEVYEKLCEFMNVLNTHVGLYEVLRAVLSDTDVVKSLSPEAHQTALIFWRDFEKSGIDLPPEQRNRFVSLSTEISLLGRQFLNETSSARPPALIKPAELQGLKDMGMGARLRLQAQVTNRDLLVYPGSLQAQMIMRSAPAEEPRRKVYMAANSSTQEQIETLERLLRARGELAQLVGKPSFAHMTLSDKMAKSPENVQHFLHALMDHTRPYARQALRTLSMRKQAHLNTEPFPTIQAWDRDYYCPPEPPAPPVALPPLTLGTVFMGLSRLFQNLYGISLRLAEIAPGEVWHTDVRKLEVVDEETGVLGWIYADLFARRGKPSGAAHYTVRCSRRVDDDDAEGDSRYADEHERAILRMSQEFESAHRRHFPAQEGTFQLPLVVLLCEFARPSVSRGPTVLEWHEVMTLFHEMGHAMHSMVGRTEYQNVSGTRCATDFVELPSILMEHFLSSPAVLSLFDPEDTFLTRQIGNHHEDPCRSIDTHTQILLAALDQVYHSPAALENDFDSTAALARLYETSGLIPYVPDTSWQTQFGHLFGYGATYYSYLFDRAIASRVWRRLFSHDPLNRNTGERFRLELLRYGGGKDPWSMVAGLLDDPALRCGDSKAMAEVGRWKIEDDVSVADRH</sequence>
<dbReference type="Pfam" id="PF01432">
    <property type="entry name" value="Peptidase_M3"/>
    <property type="match status" value="1"/>
</dbReference>
<gene>
    <name evidence="17" type="ORF">IEO21_05078</name>
</gene>
<comment type="subcellular location">
    <subcellularLocation>
        <location evidence="2">Mitochondrion matrix</location>
    </subcellularLocation>
</comment>
<evidence type="ECO:0000256" key="9">
    <source>
        <dbReference type="ARBA" id="ARBA00022833"/>
    </source>
</evidence>
<evidence type="ECO:0000256" key="3">
    <source>
        <dbReference type="ARBA" id="ARBA00006040"/>
    </source>
</evidence>
<dbReference type="GO" id="GO:0004222">
    <property type="term" value="F:metalloendopeptidase activity"/>
    <property type="evidence" value="ECO:0007669"/>
    <property type="project" value="UniProtKB-EC"/>
</dbReference>
<accession>A0A8H7U2G0</accession>
<evidence type="ECO:0000256" key="7">
    <source>
        <dbReference type="ARBA" id="ARBA00022723"/>
    </source>
</evidence>
<dbReference type="SUPFAM" id="SSF55486">
    <property type="entry name" value="Metalloproteases ('zincins'), catalytic domain"/>
    <property type="match status" value="1"/>
</dbReference>
<dbReference type="Gene3D" id="1.10.1370.10">
    <property type="entry name" value="Neurolysin, domain 3"/>
    <property type="match status" value="2"/>
</dbReference>
<keyword evidence="12" id="KW-0496">Mitochondrion</keyword>
<dbReference type="GO" id="GO:0006627">
    <property type="term" value="P:protein processing involved in protein targeting to mitochondrion"/>
    <property type="evidence" value="ECO:0007669"/>
    <property type="project" value="TreeGrafter"/>
</dbReference>
<evidence type="ECO:0000256" key="4">
    <source>
        <dbReference type="ARBA" id="ARBA00012441"/>
    </source>
</evidence>
<evidence type="ECO:0000256" key="12">
    <source>
        <dbReference type="ARBA" id="ARBA00023128"/>
    </source>
</evidence>
<reference evidence="17" key="2">
    <citation type="journal article" name="Front. Microbiol.">
        <title>Degradative Capacity of Two Strains of Rhodonia placenta: From Phenotype to Genotype.</title>
        <authorList>
            <person name="Kolle M."/>
            <person name="Horta M.A.C."/>
            <person name="Nowrousian M."/>
            <person name="Ohm R.A."/>
            <person name="Benz J.P."/>
            <person name="Pilgard A."/>
        </authorList>
    </citation>
    <scope>NUCLEOTIDE SEQUENCE</scope>
    <source>
        <strain evidence="17">FPRL280</strain>
    </source>
</reference>
<protein>
    <recommendedName>
        <fullName evidence="5">Mitochondrial intermediate peptidase</fullName>
        <ecNumber evidence="4">3.4.24.59</ecNumber>
    </recommendedName>
    <alternativeName>
        <fullName evidence="14">Octapeptidyl aminopeptidase</fullName>
    </alternativeName>
</protein>
<proteinExistence type="inferred from homology"/>
<evidence type="ECO:0000313" key="17">
    <source>
        <dbReference type="EMBL" id="KAF9814527.1"/>
    </source>
</evidence>
<comment type="function">
    <text evidence="13">Cleaves proteins, imported into the mitochondrion, to their mature size. While most mitochondrial precursor proteins are processed to the mature form in one step by mitochondrial processing peptidase (MPP), the sequential cleavage by MIP of an octapeptide after initial processing by MPP is a required step for a subgroup of nuclear-encoded precursor proteins destined for the matrix or the inner membrane.</text>
</comment>
<dbReference type="PANTHER" id="PTHR11804">
    <property type="entry name" value="PROTEASE M3 THIMET OLIGOPEPTIDASE-RELATED"/>
    <property type="match status" value="1"/>
</dbReference>
<comment type="catalytic activity">
    <reaction evidence="1">
        <text>Release of an N-terminal octapeptide as second stage of processing of some proteins imported into the mitochondrion.</text>
        <dbReference type="EC" id="3.4.24.59"/>
    </reaction>
</comment>
<keyword evidence="8 15" id="KW-0378">Hydrolase</keyword>
<dbReference type="EC" id="3.4.24.59" evidence="4"/>
<evidence type="ECO:0000256" key="6">
    <source>
        <dbReference type="ARBA" id="ARBA00022670"/>
    </source>
</evidence>
<evidence type="ECO:0000256" key="15">
    <source>
        <dbReference type="RuleBase" id="RU003435"/>
    </source>
</evidence>
<keyword evidence="9 15" id="KW-0862">Zinc</keyword>
<dbReference type="InterPro" id="IPR024079">
    <property type="entry name" value="MetalloPept_cat_dom_sf"/>
</dbReference>